<proteinExistence type="inferred from homology"/>
<reference evidence="3 4" key="1">
    <citation type="journal article" date="2019" name="Int. J. Syst. Evol. Microbiol.">
        <title>The Global Catalogue of Microorganisms (GCM) 10K type strain sequencing project: providing services to taxonomists for standard genome sequencing and annotation.</title>
        <authorList>
            <consortium name="The Broad Institute Genomics Platform"/>
            <consortium name="The Broad Institute Genome Sequencing Center for Infectious Disease"/>
            <person name="Wu L."/>
            <person name="Ma J."/>
        </authorList>
    </citation>
    <scope>NUCLEOTIDE SEQUENCE [LARGE SCALE GENOMIC DNA]</scope>
    <source>
        <strain evidence="3 4">GX21</strain>
    </source>
</reference>
<dbReference type="InterPro" id="IPR006016">
    <property type="entry name" value="UspA"/>
</dbReference>
<dbReference type="InterPro" id="IPR014729">
    <property type="entry name" value="Rossmann-like_a/b/a_fold"/>
</dbReference>
<accession>A0ABD5ZYT1</accession>
<dbReference type="RefSeq" id="WP_379703866.1">
    <property type="nucleotide sequence ID" value="NZ_JBHTAT010000001.1"/>
</dbReference>
<dbReference type="AlphaFoldDB" id="A0ABD5ZYT1"/>
<dbReference type="EMBL" id="JBHTAT010000001">
    <property type="protein sequence ID" value="MFC7255641.1"/>
    <property type="molecule type" value="Genomic_DNA"/>
</dbReference>
<sequence>MKLLVAVDGSEEANEALAYATDIADATNGSVTVAYAVDPAIYDRGGTGPISSLSDAEQRLVIENIEDTENRGLEVLDDATDFAADLGQEVETELLYGTPVVAITDFAEEEGFDTIVVGHRGRSERTERLLGSVAKGIVERTTVTVTVVR</sequence>
<name>A0ABD5ZYT1_9EURY</name>
<organism evidence="3 4">
    <name type="scientific">Haloplanus litoreus</name>
    <dbReference type="NCBI Taxonomy" id="767515"/>
    <lineage>
        <taxon>Archaea</taxon>
        <taxon>Methanobacteriati</taxon>
        <taxon>Methanobacteriota</taxon>
        <taxon>Stenosarchaea group</taxon>
        <taxon>Halobacteria</taxon>
        <taxon>Halobacteriales</taxon>
        <taxon>Haloferacaceae</taxon>
        <taxon>Haloplanus</taxon>
    </lineage>
</organism>
<dbReference type="Proteomes" id="UP001596434">
    <property type="component" value="Unassembled WGS sequence"/>
</dbReference>
<dbReference type="PANTHER" id="PTHR46268">
    <property type="entry name" value="STRESS RESPONSE PROTEIN NHAX"/>
    <property type="match status" value="1"/>
</dbReference>
<comment type="similarity">
    <text evidence="1">Belongs to the universal stress protein A family.</text>
</comment>
<dbReference type="PRINTS" id="PR01438">
    <property type="entry name" value="UNVRSLSTRESS"/>
</dbReference>
<dbReference type="SUPFAM" id="SSF52402">
    <property type="entry name" value="Adenine nucleotide alpha hydrolases-like"/>
    <property type="match status" value="1"/>
</dbReference>
<comment type="caution">
    <text evidence="3">The sequence shown here is derived from an EMBL/GenBank/DDBJ whole genome shotgun (WGS) entry which is preliminary data.</text>
</comment>
<dbReference type="Pfam" id="PF00582">
    <property type="entry name" value="Usp"/>
    <property type="match status" value="1"/>
</dbReference>
<evidence type="ECO:0000256" key="1">
    <source>
        <dbReference type="ARBA" id="ARBA00008791"/>
    </source>
</evidence>
<feature type="domain" description="UspA" evidence="2">
    <location>
        <begin position="2"/>
        <end position="149"/>
    </location>
</feature>
<dbReference type="CDD" id="cd00293">
    <property type="entry name" value="USP-like"/>
    <property type="match status" value="1"/>
</dbReference>
<gene>
    <name evidence="3" type="ORF">ACFQKE_10115</name>
</gene>
<keyword evidence="4" id="KW-1185">Reference proteome</keyword>
<evidence type="ECO:0000259" key="2">
    <source>
        <dbReference type="Pfam" id="PF00582"/>
    </source>
</evidence>
<evidence type="ECO:0000313" key="4">
    <source>
        <dbReference type="Proteomes" id="UP001596434"/>
    </source>
</evidence>
<dbReference type="Gene3D" id="3.40.50.620">
    <property type="entry name" value="HUPs"/>
    <property type="match status" value="1"/>
</dbReference>
<dbReference type="InterPro" id="IPR006015">
    <property type="entry name" value="Universal_stress_UspA"/>
</dbReference>
<dbReference type="PANTHER" id="PTHR46268:SF6">
    <property type="entry name" value="UNIVERSAL STRESS PROTEIN UP12"/>
    <property type="match status" value="1"/>
</dbReference>
<evidence type="ECO:0000313" key="3">
    <source>
        <dbReference type="EMBL" id="MFC7255641.1"/>
    </source>
</evidence>
<dbReference type="GeneID" id="96954007"/>
<protein>
    <submittedName>
        <fullName evidence="3">Universal stress protein</fullName>
    </submittedName>
</protein>